<dbReference type="EMBL" id="CP009223">
    <property type="protein sequence ID" value="AIM63101.1"/>
    <property type="molecule type" value="Genomic_DNA"/>
</dbReference>
<evidence type="ECO:0000313" key="3">
    <source>
        <dbReference type="Proteomes" id="UP000029079"/>
    </source>
</evidence>
<proteinExistence type="predicted"/>
<accession>A0A088GGJ7</accession>
<name>A0A088GGJ7_9LACO</name>
<feature type="region of interest" description="Disordered" evidence="1">
    <location>
        <begin position="14"/>
        <end position="36"/>
    </location>
</feature>
<protein>
    <submittedName>
        <fullName evidence="2">Uncharacterized protein</fullName>
    </submittedName>
</protein>
<organism evidence="2 3">
    <name type="scientific">Weissella ceti</name>
    <dbReference type="NCBI Taxonomy" id="759620"/>
    <lineage>
        <taxon>Bacteria</taxon>
        <taxon>Bacillati</taxon>
        <taxon>Bacillota</taxon>
        <taxon>Bacilli</taxon>
        <taxon>Lactobacillales</taxon>
        <taxon>Lactobacillaceae</taxon>
        <taxon>Weissella</taxon>
    </lineage>
</organism>
<sequence length="36" mass="4390">MNREEQIIDWYKHLGPADEDREEPDTTIEDEWEAVE</sequence>
<gene>
    <name evidence="2" type="ORF">WS74_0849</name>
</gene>
<reference evidence="3" key="2">
    <citation type="submission" date="2014-08" db="EMBL/GenBank/DDBJ databases">
        <title>Complete genome of Weissella ceti strain WS74 isolated from diseased rainbow trout in Brazil.</title>
        <authorList>
            <person name="Figueiredo H.C.P."/>
            <person name="Leal C.A.G."/>
            <person name="Pereira F.L."/>
            <person name="Soares S.C."/>
            <person name="Dorella F.A."/>
            <person name="Carvalho A.F."/>
            <person name="Azevedo V.A.C."/>
        </authorList>
    </citation>
    <scope>NUCLEOTIDE SEQUENCE [LARGE SCALE GENOMIC DNA]</scope>
    <source>
        <strain evidence="3">WS74</strain>
    </source>
</reference>
<evidence type="ECO:0000256" key="1">
    <source>
        <dbReference type="SAM" id="MobiDB-lite"/>
    </source>
</evidence>
<reference evidence="2 3" key="1">
    <citation type="journal article" date="2014" name="Genome Announc.">
        <title>Complete Genome Sequences of Fish Pathogenic Weissella ceti Strains WS74 and WS105.</title>
        <authorList>
            <person name="Figueiredo H.C."/>
            <person name="Leal C.A."/>
            <person name="Dorella F.A."/>
            <person name="Carvalho A.F."/>
            <person name="Soares S.C."/>
            <person name="Pereira F.L."/>
            <person name="Azevedo V.A."/>
        </authorList>
    </citation>
    <scope>NUCLEOTIDE SEQUENCE [LARGE SCALE GENOMIC DNA]</scope>
    <source>
        <strain evidence="2 3">WS74</strain>
    </source>
</reference>
<dbReference type="STRING" id="759620.WS105_0650"/>
<evidence type="ECO:0000313" key="2">
    <source>
        <dbReference type="EMBL" id="AIM63101.1"/>
    </source>
</evidence>
<dbReference type="Proteomes" id="UP000029079">
    <property type="component" value="Chromosome"/>
</dbReference>
<dbReference type="AlphaFoldDB" id="A0A088GGJ7"/>
<dbReference type="KEGG" id="wct:WS74_0849"/>
<keyword evidence="3" id="KW-1185">Reference proteome</keyword>
<feature type="compositionally biased region" description="Acidic residues" evidence="1">
    <location>
        <begin position="19"/>
        <end position="36"/>
    </location>
</feature>